<dbReference type="Pfam" id="PF13622">
    <property type="entry name" value="4HBT_3"/>
    <property type="match status" value="1"/>
</dbReference>
<feature type="domain" description="Acyl-CoA thioesterase-like N-terminal HotDog" evidence="10">
    <location>
        <begin position="63"/>
        <end position="150"/>
    </location>
</feature>
<keyword evidence="4" id="KW-0443">Lipid metabolism</keyword>
<dbReference type="Proteomes" id="UP000199077">
    <property type="component" value="Chromosome I"/>
</dbReference>
<evidence type="ECO:0000313" key="12">
    <source>
        <dbReference type="Proteomes" id="UP000199077"/>
    </source>
</evidence>
<evidence type="ECO:0000259" key="9">
    <source>
        <dbReference type="Pfam" id="PF02551"/>
    </source>
</evidence>
<evidence type="ECO:0000256" key="3">
    <source>
        <dbReference type="ARBA" id="ARBA00022801"/>
    </source>
</evidence>
<comment type="catalytic activity">
    <reaction evidence="5">
        <text>a fatty acyl-CoA + H2O = a fatty acid + CoA + H(+)</text>
        <dbReference type="Rhea" id="RHEA:16781"/>
        <dbReference type="ChEBI" id="CHEBI:15377"/>
        <dbReference type="ChEBI" id="CHEBI:15378"/>
        <dbReference type="ChEBI" id="CHEBI:28868"/>
        <dbReference type="ChEBI" id="CHEBI:57287"/>
        <dbReference type="ChEBI" id="CHEBI:77636"/>
        <dbReference type="EC" id="3.1.2.20"/>
    </reaction>
    <physiologicalReaction direction="left-to-right" evidence="5">
        <dbReference type="Rhea" id="RHEA:16782"/>
    </physiologicalReaction>
</comment>
<evidence type="ECO:0000256" key="4">
    <source>
        <dbReference type="ARBA" id="ARBA00023098"/>
    </source>
</evidence>
<dbReference type="EMBL" id="LT629711">
    <property type="protein sequence ID" value="SDP16661.1"/>
    <property type="molecule type" value="Genomic_DNA"/>
</dbReference>
<dbReference type="InterPro" id="IPR025652">
    <property type="entry name" value="TesB_C"/>
</dbReference>
<accession>A0A1H0QGZ8</accession>
<evidence type="ECO:0000259" key="10">
    <source>
        <dbReference type="Pfam" id="PF13622"/>
    </source>
</evidence>
<proteinExistence type="inferred from homology"/>
<dbReference type="GO" id="GO:0009062">
    <property type="term" value="P:fatty acid catabolic process"/>
    <property type="evidence" value="ECO:0007669"/>
    <property type="project" value="TreeGrafter"/>
</dbReference>
<dbReference type="CDD" id="cd03445">
    <property type="entry name" value="Thioesterase_II_repeat2"/>
    <property type="match status" value="1"/>
</dbReference>
<dbReference type="STRING" id="443156.SAMN04489867_1606"/>
<organism evidence="11 12">
    <name type="scientific">Pedococcus dokdonensis</name>
    <dbReference type="NCBI Taxonomy" id="443156"/>
    <lineage>
        <taxon>Bacteria</taxon>
        <taxon>Bacillati</taxon>
        <taxon>Actinomycetota</taxon>
        <taxon>Actinomycetes</taxon>
        <taxon>Micrococcales</taxon>
        <taxon>Intrasporangiaceae</taxon>
        <taxon>Pedococcus</taxon>
    </lineage>
</organism>
<dbReference type="InterPro" id="IPR003703">
    <property type="entry name" value="Acyl_CoA_thio"/>
</dbReference>
<dbReference type="AlphaFoldDB" id="A0A1H0QGZ8"/>
<dbReference type="RefSeq" id="WP_091783828.1">
    <property type="nucleotide sequence ID" value="NZ_LT629711.1"/>
</dbReference>
<dbReference type="FunFam" id="2.40.160.210:FF:000001">
    <property type="entry name" value="Acyl-CoA thioesterase II"/>
    <property type="match status" value="1"/>
</dbReference>
<keyword evidence="3" id="KW-0378">Hydrolase</keyword>
<dbReference type="InterPro" id="IPR029069">
    <property type="entry name" value="HotDog_dom_sf"/>
</dbReference>
<feature type="region of interest" description="Disordered" evidence="8">
    <location>
        <begin position="1"/>
        <end position="20"/>
    </location>
</feature>
<evidence type="ECO:0000256" key="8">
    <source>
        <dbReference type="SAM" id="MobiDB-lite"/>
    </source>
</evidence>
<reference evidence="12" key="1">
    <citation type="submission" date="2016-10" db="EMBL/GenBank/DDBJ databases">
        <authorList>
            <person name="Varghese N."/>
            <person name="Submissions S."/>
        </authorList>
    </citation>
    <scope>NUCLEOTIDE SEQUENCE [LARGE SCALE GENOMIC DNA]</scope>
    <source>
        <strain evidence="12">DSM 22329</strain>
    </source>
</reference>
<evidence type="ECO:0000256" key="6">
    <source>
        <dbReference type="ARBA" id="ARBA00071120"/>
    </source>
</evidence>
<comment type="similarity">
    <text evidence="1">Belongs to the C/M/P thioester hydrolase family.</text>
</comment>
<keyword evidence="12" id="KW-1185">Reference proteome</keyword>
<dbReference type="Gene3D" id="2.40.160.210">
    <property type="entry name" value="Acyl-CoA thioesterase, double hotdog domain"/>
    <property type="match status" value="1"/>
</dbReference>
<dbReference type="SUPFAM" id="SSF54637">
    <property type="entry name" value="Thioesterase/thiol ester dehydrase-isomerase"/>
    <property type="match status" value="2"/>
</dbReference>
<gene>
    <name evidence="11" type="ORF">SAMN04489867_1606</name>
</gene>
<evidence type="ECO:0000256" key="7">
    <source>
        <dbReference type="ARBA" id="ARBA00079653"/>
    </source>
</evidence>
<sequence>MTDQRSTDPNTADSQSGFDPLTDLLDTLDLEELGTAKITVEGVGDRADFGESGATVFLGRSQKMPHGRVFGGQVLAQCVIAAGRTMQDVDDGDGPRRIHSLHGYFMRPGDDTQPIRFAVERMRDGNSFSTRRVHAIQDGVPILSMITSFQEASGGLDHQDAMPQVPGPDELRSLADEFGGIDHPGARHLLKRPIEHRHVESNLFVAPGAELTAHQSVWMRALGRLPDDPLIHAAVLAYASDYTLLEPVIRRHGLTWTDRRLRPASLDHAMWFHRPVHVDEWILYSQESPSASGGRGLGIGRMFAADGTLVATVAQEGMVRVKES</sequence>
<dbReference type="OrthoDB" id="9781019at2"/>
<name>A0A1H0QGZ8_9MICO</name>
<evidence type="ECO:0000256" key="2">
    <source>
        <dbReference type="ARBA" id="ARBA00011881"/>
    </source>
</evidence>
<feature type="domain" description="Acyl-CoA thioesterase 2 C-terminal" evidence="9">
    <location>
        <begin position="205"/>
        <end position="318"/>
    </location>
</feature>
<dbReference type="GO" id="GO:0047617">
    <property type="term" value="F:fatty acyl-CoA hydrolase activity"/>
    <property type="evidence" value="ECO:0007669"/>
    <property type="project" value="UniProtKB-EC"/>
</dbReference>
<evidence type="ECO:0000256" key="5">
    <source>
        <dbReference type="ARBA" id="ARBA00050943"/>
    </source>
</evidence>
<feature type="compositionally biased region" description="Polar residues" evidence="8">
    <location>
        <begin position="1"/>
        <end position="17"/>
    </location>
</feature>
<dbReference type="GO" id="GO:0006637">
    <property type="term" value="P:acyl-CoA metabolic process"/>
    <property type="evidence" value="ECO:0007669"/>
    <property type="project" value="InterPro"/>
</dbReference>
<dbReference type="PANTHER" id="PTHR11066">
    <property type="entry name" value="ACYL-COA THIOESTERASE"/>
    <property type="match status" value="1"/>
</dbReference>
<evidence type="ECO:0000256" key="1">
    <source>
        <dbReference type="ARBA" id="ARBA00006538"/>
    </source>
</evidence>
<comment type="subunit">
    <text evidence="2">Homotetramer.</text>
</comment>
<evidence type="ECO:0000313" key="11">
    <source>
        <dbReference type="EMBL" id="SDP16661.1"/>
    </source>
</evidence>
<protein>
    <recommendedName>
        <fullName evidence="6">Acyl-CoA thioesterase 2</fullName>
    </recommendedName>
    <alternativeName>
        <fullName evidence="7">Thioesterase II</fullName>
    </alternativeName>
</protein>
<dbReference type="CDD" id="cd03444">
    <property type="entry name" value="Thioesterase_II_repeat1"/>
    <property type="match status" value="1"/>
</dbReference>
<dbReference type="Pfam" id="PF02551">
    <property type="entry name" value="Acyl_CoA_thio"/>
    <property type="match status" value="1"/>
</dbReference>
<dbReference type="InterPro" id="IPR042171">
    <property type="entry name" value="Acyl-CoA_hotdog"/>
</dbReference>
<dbReference type="PANTHER" id="PTHR11066:SF34">
    <property type="entry name" value="ACYL-COENZYME A THIOESTERASE 8"/>
    <property type="match status" value="1"/>
</dbReference>
<dbReference type="InterPro" id="IPR049449">
    <property type="entry name" value="TesB_ACOT8-like_N"/>
</dbReference>